<keyword evidence="2" id="KW-1185">Reference proteome</keyword>
<evidence type="ECO:0000313" key="1">
    <source>
        <dbReference type="EMBL" id="RPB01264.1"/>
    </source>
</evidence>
<proteinExistence type="predicted"/>
<accession>A0A3N4JSE3</accession>
<dbReference type="EMBL" id="ML120374">
    <property type="protein sequence ID" value="RPB01264.1"/>
    <property type="molecule type" value="Genomic_DNA"/>
</dbReference>
<protein>
    <submittedName>
        <fullName evidence="1">Uncharacterized protein</fullName>
    </submittedName>
</protein>
<reference evidence="1 2" key="1">
    <citation type="journal article" date="2018" name="Nat. Ecol. Evol.">
        <title>Pezizomycetes genomes reveal the molecular basis of ectomycorrhizal truffle lifestyle.</title>
        <authorList>
            <person name="Murat C."/>
            <person name="Payen T."/>
            <person name="Noel B."/>
            <person name="Kuo A."/>
            <person name="Morin E."/>
            <person name="Chen J."/>
            <person name="Kohler A."/>
            <person name="Krizsan K."/>
            <person name="Balestrini R."/>
            <person name="Da Silva C."/>
            <person name="Montanini B."/>
            <person name="Hainaut M."/>
            <person name="Levati E."/>
            <person name="Barry K.W."/>
            <person name="Belfiori B."/>
            <person name="Cichocki N."/>
            <person name="Clum A."/>
            <person name="Dockter R.B."/>
            <person name="Fauchery L."/>
            <person name="Guy J."/>
            <person name="Iotti M."/>
            <person name="Le Tacon F."/>
            <person name="Lindquist E.A."/>
            <person name="Lipzen A."/>
            <person name="Malagnac F."/>
            <person name="Mello A."/>
            <person name="Molinier V."/>
            <person name="Miyauchi S."/>
            <person name="Poulain J."/>
            <person name="Riccioni C."/>
            <person name="Rubini A."/>
            <person name="Sitrit Y."/>
            <person name="Splivallo R."/>
            <person name="Traeger S."/>
            <person name="Wang M."/>
            <person name="Zifcakova L."/>
            <person name="Wipf D."/>
            <person name="Zambonelli A."/>
            <person name="Paolocci F."/>
            <person name="Nowrousian M."/>
            <person name="Ottonello S."/>
            <person name="Baldrian P."/>
            <person name="Spatafora J.W."/>
            <person name="Henrissat B."/>
            <person name="Nagy L.G."/>
            <person name="Aury J.M."/>
            <person name="Wincker P."/>
            <person name="Grigoriev I.V."/>
            <person name="Bonfante P."/>
            <person name="Martin F.M."/>
        </authorList>
    </citation>
    <scope>NUCLEOTIDE SEQUENCE [LARGE SCALE GENOMIC DNA]</scope>
    <source>
        <strain evidence="1 2">120613-1</strain>
    </source>
</reference>
<feature type="non-terminal residue" evidence="1">
    <location>
        <position position="1"/>
    </location>
</feature>
<dbReference type="Proteomes" id="UP000276215">
    <property type="component" value="Unassembled WGS sequence"/>
</dbReference>
<evidence type="ECO:0000313" key="2">
    <source>
        <dbReference type="Proteomes" id="UP000276215"/>
    </source>
</evidence>
<gene>
    <name evidence="1" type="ORF">L873DRAFT_1803728</name>
</gene>
<organism evidence="1 2">
    <name type="scientific">Choiromyces venosus 120613-1</name>
    <dbReference type="NCBI Taxonomy" id="1336337"/>
    <lineage>
        <taxon>Eukaryota</taxon>
        <taxon>Fungi</taxon>
        <taxon>Dikarya</taxon>
        <taxon>Ascomycota</taxon>
        <taxon>Pezizomycotina</taxon>
        <taxon>Pezizomycetes</taxon>
        <taxon>Pezizales</taxon>
        <taxon>Tuberaceae</taxon>
        <taxon>Choiromyces</taxon>
    </lineage>
</organism>
<sequence>TCTSQATNLRVSSIQGIFVKGDLYIHRINSYTTPCLKEFYLLLITSQQHRR</sequence>
<dbReference type="AlphaFoldDB" id="A0A3N4JSE3"/>
<name>A0A3N4JSE3_9PEZI</name>